<dbReference type="InterPro" id="IPR010827">
    <property type="entry name" value="BamA/TamA_POTRA"/>
</dbReference>
<comment type="caution">
    <text evidence="8">The sequence shown here is derived from an EMBL/GenBank/DDBJ whole genome shotgun (WGS) entry which is preliminary data.</text>
</comment>
<dbReference type="InterPro" id="IPR039910">
    <property type="entry name" value="D15-like"/>
</dbReference>
<keyword evidence="3" id="KW-0732">Signal</keyword>
<evidence type="ECO:0000313" key="9">
    <source>
        <dbReference type="Proteomes" id="UP001589832"/>
    </source>
</evidence>
<dbReference type="Pfam" id="PF01103">
    <property type="entry name" value="Omp85"/>
    <property type="match status" value="1"/>
</dbReference>
<evidence type="ECO:0000256" key="5">
    <source>
        <dbReference type="ARBA" id="ARBA00023237"/>
    </source>
</evidence>
<dbReference type="Gene3D" id="2.40.160.50">
    <property type="entry name" value="membrane protein fhac: a member of the omp85/tpsb transporter family"/>
    <property type="match status" value="1"/>
</dbReference>
<feature type="domain" description="POTRA" evidence="7">
    <location>
        <begin position="147"/>
        <end position="194"/>
    </location>
</feature>
<evidence type="ECO:0000259" key="6">
    <source>
        <dbReference type="Pfam" id="PF01103"/>
    </source>
</evidence>
<dbReference type="RefSeq" id="WP_386061002.1">
    <property type="nucleotide sequence ID" value="NZ_JBHLTQ010000002.1"/>
</dbReference>
<dbReference type="PANTHER" id="PTHR12815">
    <property type="entry name" value="SORTING AND ASSEMBLY MACHINERY SAMM50 PROTEIN FAMILY MEMBER"/>
    <property type="match status" value="1"/>
</dbReference>
<proteinExistence type="predicted"/>
<evidence type="ECO:0000259" key="7">
    <source>
        <dbReference type="Pfam" id="PF07244"/>
    </source>
</evidence>
<organism evidence="8 9">
    <name type="scientific">Winogradskyella pulchriflava</name>
    <dbReference type="NCBI Taxonomy" id="1110688"/>
    <lineage>
        <taxon>Bacteria</taxon>
        <taxon>Pseudomonadati</taxon>
        <taxon>Bacteroidota</taxon>
        <taxon>Flavobacteriia</taxon>
        <taxon>Flavobacteriales</taxon>
        <taxon>Flavobacteriaceae</taxon>
        <taxon>Winogradskyella</taxon>
    </lineage>
</organism>
<dbReference type="EMBL" id="JBHLTQ010000002">
    <property type="protein sequence ID" value="MFC0604051.1"/>
    <property type="molecule type" value="Genomic_DNA"/>
</dbReference>
<name>A0ABV6Q9S7_9FLAO</name>
<evidence type="ECO:0000256" key="4">
    <source>
        <dbReference type="ARBA" id="ARBA00023136"/>
    </source>
</evidence>
<keyword evidence="2" id="KW-0812">Transmembrane</keyword>
<comment type="subcellular location">
    <subcellularLocation>
        <location evidence="1">Membrane</location>
    </subcellularLocation>
</comment>
<keyword evidence="5" id="KW-0998">Cell outer membrane</keyword>
<feature type="domain" description="Bacterial surface antigen (D15)" evidence="6">
    <location>
        <begin position="504"/>
        <end position="840"/>
    </location>
</feature>
<dbReference type="Proteomes" id="UP001589832">
    <property type="component" value="Unassembled WGS sequence"/>
</dbReference>
<dbReference type="PANTHER" id="PTHR12815:SF47">
    <property type="entry name" value="TRANSLOCATION AND ASSEMBLY MODULE SUBUNIT TAMA"/>
    <property type="match status" value="1"/>
</dbReference>
<dbReference type="Pfam" id="PF07244">
    <property type="entry name" value="POTRA"/>
    <property type="match status" value="1"/>
</dbReference>
<evidence type="ECO:0000256" key="2">
    <source>
        <dbReference type="ARBA" id="ARBA00022692"/>
    </source>
</evidence>
<dbReference type="InterPro" id="IPR000184">
    <property type="entry name" value="Bac_surfAg_D15"/>
</dbReference>
<dbReference type="PROSITE" id="PS51257">
    <property type="entry name" value="PROKAR_LIPOPROTEIN"/>
    <property type="match status" value="1"/>
</dbReference>
<evidence type="ECO:0000256" key="3">
    <source>
        <dbReference type="ARBA" id="ARBA00022729"/>
    </source>
</evidence>
<protein>
    <submittedName>
        <fullName evidence="8">BamA/TamA family outer membrane protein</fullName>
    </submittedName>
</protein>
<dbReference type="Gene3D" id="3.10.20.310">
    <property type="entry name" value="membrane protein fhac"/>
    <property type="match status" value="1"/>
</dbReference>
<evidence type="ECO:0000256" key="1">
    <source>
        <dbReference type="ARBA" id="ARBA00004370"/>
    </source>
</evidence>
<keyword evidence="4" id="KW-0472">Membrane</keyword>
<evidence type="ECO:0000313" key="8">
    <source>
        <dbReference type="EMBL" id="MFC0604051.1"/>
    </source>
</evidence>
<keyword evidence="9" id="KW-1185">Reference proteome</keyword>
<sequence length="863" mass="99031">MKLQYRMLLSKKYYRTTCNTILLFFIVLLTSSCNIVKRVKADEHLITKNTIIEDGEVNNEERVNNIIIQQTNLGMDRFLGLRLPLRLHIYNWAKPNIDSIIYADVLSDSLKVKRRIALLSKKQFDRAVEARRNRHNWLKRTGEAPVILNEDKTLKTVNNLRNYYASRGWLNNSVDYEIKKDSNKRAQVTYKVTKNKPFILDSVKPIISSPEIDTLYSKFSKASLLKRGEQYDVSNYEKERQRINAYLRNNGFYYFGQEYIRFVTDTIGTNYKVNTELVIANRSIRGDDSTAVVPFKKYKIKEVNIFTDDNFENRFKTIADTTTYKDYTLYSKNKLRFRPKALTDAVFINKGDNYSDLARSRTSRYLNDLQMFRYPKIIFEENEADTTLTANIFLEPKKKYQLSFDLDVSQSNIQTIGFSVSPGLKIRNIFRGAETLELSGVAAIGASEDGGDTEDTFFDINEFGGNIRLTIPRLFTPFKTDSIIPKYMSPSTAINLSATSQQNIGLDKQTISGLLSYNWLPSKTVTNTLELFNVQFVKNLNTSNYFGVYSNSFRRLDNIARDIGYIDEDESLENPSNSFSLANTFIDDVLAGNTSLTSSDDDYVTVNNIDERKDRLTENNLIFSTSFDYKKDRRANIFDNDFSIFKWRVELAGNFLSTLSEVLGSTKNSNGNYEVFGVAFSQYFKTEVDYVKYFDLGRNNVLALRSYAGIAIPYGNSTNIPFAESFFAGGPNDNRAWTAYNLGPGSSKTTNEFNEANFKIHLSAEQRFGLFGNFKGALFVDAGNIWNVLDNVVDEAATFNDFSSLKDIAIGSGFGIRYDFDFFVLRFDTGFKTYEPSQNEGNRWFKNYNFRNAVYNIGINYPF</sequence>
<gene>
    <name evidence="8" type="ORF">ACFFGA_05765</name>
</gene>
<reference evidence="8 9" key="1">
    <citation type="submission" date="2024-09" db="EMBL/GenBank/DDBJ databases">
        <authorList>
            <person name="Sun Q."/>
            <person name="Mori K."/>
        </authorList>
    </citation>
    <scope>NUCLEOTIDE SEQUENCE [LARGE SCALE GENOMIC DNA]</scope>
    <source>
        <strain evidence="8 9">NCAIM B.02481</strain>
    </source>
</reference>
<accession>A0ABV6Q9S7</accession>